<evidence type="ECO:0000256" key="1">
    <source>
        <dbReference type="SAM" id="MobiDB-lite"/>
    </source>
</evidence>
<protein>
    <recommendedName>
        <fullName evidence="5">Neocarzinostatin family protein</fullName>
    </recommendedName>
</protein>
<evidence type="ECO:0000313" key="3">
    <source>
        <dbReference type="EMBL" id="MER6615299.1"/>
    </source>
</evidence>
<keyword evidence="4" id="KW-1185">Reference proteome</keyword>
<gene>
    <name evidence="3" type="ORF">ABT276_18425</name>
</gene>
<name>A0ABV1UWY2_9ACTN</name>
<comment type="caution">
    <text evidence="3">The sequence shown here is derived from an EMBL/GenBank/DDBJ whole genome shotgun (WGS) entry which is preliminary data.</text>
</comment>
<organism evidence="3 4">
    <name type="scientific">Streptomyces xantholiticus</name>
    <dbReference type="NCBI Taxonomy" id="68285"/>
    <lineage>
        <taxon>Bacteria</taxon>
        <taxon>Bacillati</taxon>
        <taxon>Actinomycetota</taxon>
        <taxon>Actinomycetes</taxon>
        <taxon>Kitasatosporales</taxon>
        <taxon>Streptomycetaceae</taxon>
        <taxon>Streptomyces</taxon>
    </lineage>
</organism>
<sequence length="435" mass="44897">MPPLSPSAPGLRRRAVPVALGAVPGLRRRGTAWAALAPGTLGSSHPPARVFRRRAAWPLPDARLESAPAAGVRREAAGPGGWGDKPPQKPGARGLAPGSGEGRGGGKAARRALTVAVAALFLLPPNAPALAAPSAPDVKLSAPQAGKGGDLTVSGTHWRSDTLLMLLVCGRATPATGVIGGTNSCANADGRAVTTDSAGSFSRKVPVAEPPVPCPCVVHVATVTGEQQLVDVEFAVAGHATAPLPEQTGGGRLAMLTTTRLEGDSGLLVFFGAPPTRTFEFTVGNLGTAPVQNPVFQIGTAHGVFAPQWEEQQWRGTIRPGEKARIELPVQLPAGAHGDYSISVKYGNKVLAEQPWGVPMPWGVTVFWVLLALVVPAAVFRIGMAVVDKVRPPKPRHARSTPAPPPSPATARNETPPQVPDSAPSENRSTTKGHS</sequence>
<feature type="region of interest" description="Disordered" evidence="1">
    <location>
        <begin position="391"/>
        <end position="435"/>
    </location>
</feature>
<proteinExistence type="predicted"/>
<evidence type="ECO:0000256" key="2">
    <source>
        <dbReference type="SAM" id="Phobius"/>
    </source>
</evidence>
<accession>A0ABV1UWY2</accession>
<feature type="transmembrane region" description="Helical" evidence="2">
    <location>
        <begin position="362"/>
        <end position="387"/>
    </location>
</feature>
<feature type="region of interest" description="Disordered" evidence="1">
    <location>
        <begin position="66"/>
        <end position="107"/>
    </location>
</feature>
<reference evidence="3 4" key="1">
    <citation type="submission" date="2024-06" db="EMBL/GenBank/DDBJ databases">
        <title>The Natural Products Discovery Center: Release of the First 8490 Sequenced Strains for Exploring Actinobacteria Biosynthetic Diversity.</title>
        <authorList>
            <person name="Kalkreuter E."/>
            <person name="Kautsar S.A."/>
            <person name="Yang D."/>
            <person name="Bader C.D."/>
            <person name="Teijaro C.N."/>
            <person name="Fluegel L."/>
            <person name="Davis C.M."/>
            <person name="Simpson J.R."/>
            <person name="Lauterbach L."/>
            <person name="Steele A.D."/>
            <person name="Gui C."/>
            <person name="Meng S."/>
            <person name="Li G."/>
            <person name="Viehrig K."/>
            <person name="Ye F."/>
            <person name="Su P."/>
            <person name="Kiefer A.F."/>
            <person name="Nichols A."/>
            <person name="Cepeda A.J."/>
            <person name="Yan W."/>
            <person name="Fan B."/>
            <person name="Jiang Y."/>
            <person name="Adhikari A."/>
            <person name="Zheng C.-J."/>
            <person name="Schuster L."/>
            <person name="Cowan T.M."/>
            <person name="Smanski M.J."/>
            <person name="Chevrette M.G."/>
            <person name="De Carvalho L.P.S."/>
            <person name="Shen B."/>
        </authorList>
    </citation>
    <scope>NUCLEOTIDE SEQUENCE [LARGE SCALE GENOMIC DNA]</scope>
    <source>
        <strain evidence="3 4">NPDC000837</strain>
    </source>
</reference>
<keyword evidence="2" id="KW-1133">Transmembrane helix</keyword>
<feature type="compositionally biased region" description="Gly residues" evidence="1">
    <location>
        <begin position="97"/>
        <end position="107"/>
    </location>
</feature>
<feature type="compositionally biased region" description="Polar residues" evidence="1">
    <location>
        <begin position="424"/>
        <end position="435"/>
    </location>
</feature>
<dbReference type="Proteomes" id="UP001445472">
    <property type="component" value="Unassembled WGS sequence"/>
</dbReference>
<evidence type="ECO:0008006" key="5">
    <source>
        <dbReference type="Google" id="ProtNLM"/>
    </source>
</evidence>
<evidence type="ECO:0000313" key="4">
    <source>
        <dbReference type="Proteomes" id="UP001445472"/>
    </source>
</evidence>
<keyword evidence="2" id="KW-0472">Membrane</keyword>
<keyword evidence="2" id="KW-0812">Transmembrane</keyword>
<dbReference type="EMBL" id="JBEPBX010000015">
    <property type="protein sequence ID" value="MER6615299.1"/>
    <property type="molecule type" value="Genomic_DNA"/>
</dbReference>